<gene>
    <name evidence="2" type="ORF">GGQ54_002501</name>
</gene>
<feature type="region of interest" description="Disordered" evidence="1">
    <location>
        <begin position="256"/>
        <end position="281"/>
    </location>
</feature>
<evidence type="ECO:0000313" key="3">
    <source>
        <dbReference type="Proteomes" id="UP000527616"/>
    </source>
</evidence>
<keyword evidence="3" id="KW-1185">Reference proteome</keyword>
<dbReference type="RefSeq" id="WP_179445702.1">
    <property type="nucleotide sequence ID" value="NZ_JACBZS010000001.1"/>
</dbReference>
<dbReference type="AlphaFoldDB" id="A0A7Z0DAW1"/>
<evidence type="ECO:0000313" key="2">
    <source>
        <dbReference type="EMBL" id="NYI71941.1"/>
    </source>
</evidence>
<sequence>MASSQRGVRALGCLVVLALAVGAGLGAAYLMGRENGNIAPSALEDRCILTAAGDSVTLDPEQAHYASIIVGTAVRRGLPARAGSIAMATVYQESGIRNLDYGDRDSLGLFQQRPSQGWGSPSEVRDPWYATDAFYDALVEIDGWQTGDINDVAQAVQRSGYPEAYRQHEPNARIIASVLAGRSPQGITCAVRDDAPGDPEGLAASIEKTLGIAVDPGSAIAADPGDDNTRWALAHHAVANAGRYGVSAVQVGDRRWTRSDGSAPAWQPSEEPTDGVVISFR</sequence>
<accession>A0A7Z0DAW1</accession>
<proteinExistence type="predicted"/>
<evidence type="ECO:0000256" key="1">
    <source>
        <dbReference type="SAM" id="MobiDB-lite"/>
    </source>
</evidence>
<comment type="caution">
    <text evidence="2">The sequence shown here is derived from an EMBL/GenBank/DDBJ whole genome shotgun (WGS) entry which is preliminary data.</text>
</comment>
<dbReference type="Proteomes" id="UP000527616">
    <property type="component" value="Unassembled WGS sequence"/>
</dbReference>
<dbReference type="EMBL" id="JACBZS010000001">
    <property type="protein sequence ID" value="NYI71941.1"/>
    <property type="molecule type" value="Genomic_DNA"/>
</dbReference>
<reference evidence="2 3" key="1">
    <citation type="submission" date="2020-07" db="EMBL/GenBank/DDBJ databases">
        <title>Sequencing the genomes of 1000 actinobacteria strains.</title>
        <authorList>
            <person name="Klenk H.-P."/>
        </authorList>
    </citation>
    <scope>NUCLEOTIDE SEQUENCE [LARGE SCALE GENOMIC DNA]</scope>
    <source>
        <strain evidence="2 3">DSM 103164</strain>
    </source>
</reference>
<name>A0A7Z0DAW1_9ACTN</name>
<organism evidence="2 3">
    <name type="scientific">Naumannella cuiyingiana</name>
    <dbReference type="NCBI Taxonomy" id="1347891"/>
    <lineage>
        <taxon>Bacteria</taxon>
        <taxon>Bacillati</taxon>
        <taxon>Actinomycetota</taxon>
        <taxon>Actinomycetes</taxon>
        <taxon>Propionibacteriales</taxon>
        <taxon>Propionibacteriaceae</taxon>
        <taxon>Naumannella</taxon>
    </lineage>
</organism>
<protein>
    <submittedName>
        <fullName evidence="2">Uncharacterized protein</fullName>
    </submittedName>
</protein>